<sequence>MILSNSSADTRYFVYEVSGLHLKNQPAKNDTYILNDNGNALIQVPYNRMNEQMQTILRRGGKIVNIRPLNENLSAEG</sequence>
<keyword evidence="3 6" id="KW-0605">Phycobilisome</keyword>
<dbReference type="InterPro" id="IPR008213">
    <property type="entry name" value="CpcD-like_dom"/>
</dbReference>
<proteinExistence type="predicted"/>
<reference evidence="8 9" key="1">
    <citation type="journal article" date="2020" name="ISME J.">
        <title>Comparative genomics reveals insights into cyanobacterial evolution and habitat adaptation.</title>
        <authorList>
            <person name="Chen M.Y."/>
            <person name="Teng W.K."/>
            <person name="Zhao L."/>
            <person name="Hu C.X."/>
            <person name="Zhou Y.K."/>
            <person name="Han B.P."/>
            <person name="Song L.R."/>
            <person name="Shu W.S."/>
        </authorList>
    </citation>
    <scope>NUCLEOTIDE SEQUENCE [LARGE SCALE GENOMIC DNA]</scope>
    <source>
        <strain evidence="8 9">FACHB-723</strain>
    </source>
</reference>
<dbReference type="SMART" id="SM01094">
    <property type="entry name" value="CpcD"/>
    <property type="match status" value="1"/>
</dbReference>
<dbReference type="PROSITE" id="PS51441">
    <property type="entry name" value="CPCD_LIKE"/>
    <property type="match status" value="1"/>
</dbReference>
<organism evidence="8 9">
    <name type="scientific">Pseudanabaena mucicola FACHB-723</name>
    <dbReference type="NCBI Taxonomy" id="2692860"/>
    <lineage>
        <taxon>Bacteria</taxon>
        <taxon>Bacillati</taxon>
        <taxon>Cyanobacteriota</taxon>
        <taxon>Cyanophyceae</taxon>
        <taxon>Pseudanabaenales</taxon>
        <taxon>Pseudanabaenaceae</taxon>
        <taxon>Pseudanabaena</taxon>
    </lineage>
</organism>
<name>A0ABR7ZW91_9CYAN</name>
<evidence type="ECO:0000259" key="7">
    <source>
        <dbReference type="PROSITE" id="PS51441"/>
    </source>
</evidence>
<protein>
    <submittedName>
        <fullName evidence="8">Phycobilisome linker polypeptide</fullName>
    </submittedName>
</protein>
<comment type="subcellular location">
    <subcellularLocation>
        <location evidence="1">Cellular thylakoid membrane</location>
        <topology evidence="1">Peripheral membrane protein</topology>
        <orientation evidence="1">Cytoplasmic side</orientation>
    </subcellularLocation>
</comment>
<comment type="caution">
    <text evidence="8">The sequence shown here is derived from an EMBL/GenBank/DDBJ whole genome shotgun (WGS) entry which is preliminary data.</text>
</comment>
<keyword evidence="4" id="KW-0793">Thylakoid</keyword>
<feature type="domain" description="CpcD-like" evidence="7">
    <location>
        <begin position="10"/>
        <end position="69"/>
    </location>
</feature>
<keyword evidence="9" id="KW-1185">Reference proteome</keyword>
<evidence type="ECO:0000313" key="8">
    <source>
        <dbReference type="EMBL" id="MBD2188241.1"/>
    </source>
</evidence>
<gene>
    <name evidence="8" type="ORF">H6F41_08810</name>
</gene>
<dbReference type="RefSeq" id="WP_190403100.1">
    <property type="nucleotide sequence ID" value="NZ_JACJQB010000013.1"/>
</dbReference>
<dbReference type="Proteomes" id="UP000642094">
    <property type="component" value="Unassembled WGS sequence"/>
</dbReference>
<evidence type="ECO:0000256" key="5">
    <source>
        <dbReference type="ARBA" id="ARBA00023136"/>
    </source>
</evidence>
<evidence type="ECO:0000256" key="3">
    <source>
        <dbReference type="ARBA" id="ARBA00022738"/>
    </source>
</evidence>
<keyword evidence="2" id="KW-0042">Antenna complex</keyword>
<evidence type="ECO:0000256" key="4">
    <source>
        <dbReference type="ARBA" id="ARBA00023078"/>
    </source>
</evidence>
<evidence type="ECO:0000256" key="6">
    <source>
        <dbReference type="PROSITE-ProRule" id="PRU00771"/>
    </source>
</evidence>
<evidence type="ECO:0000256" key="1">
    <source>
        <dbReference type="ARBA" id="ARBA00004445"/>
    </source>
</evidence>
<evidence type="ECO:0000256" key="2">
    <source>
        <dbReference type="ARBA" id="ARBA00022549"/>
    </source>
</evidence>
<keyword evidence="5" id="KW-0472">Membrane</keyword>
<evidence type="ECO:0000313" key="9">
    <source>
        <dbReference type="Proteomes" id="UP000642094"/>
    </source>
</evidence>
<dbReference type="Pfam" id="PF01383">
    <property type="entry name" value="CpcD"/>
    <property type="match status" value="1"/>
</dbReference>
<dbReference type="EMBL" id="JACJQB010000013">
    <property type="protein sequence ID" value="MBD2188241.1"/>
    <property type="molecule type" value="Genomic_DNA"/>
</dbReference>
<accession>A0ABR7ZW91</accession>